<keyword evidence="1" id="KW-0472">Membrane</keyword>
<accession>A0A3Q9J622</accession>
<protein>
    <recommendedName>
        <fullName evidence="4">Threonine efflux protein</fullName>
    </recommendedName>
</protein>
<feature type="transmembrane region" description="Helical" evidence="1">
    <location>
        <begin position="6"/>
        <end position="27"/>
    </location>
</feature>
<proteinExistence type="predicted"/>
<keyword evidence="1" id="KW-1133">Transmembrane helix</keyword>
<name>A0A3Q9J622_9MICO</name>
<dbReference type="Proteomes" id="UP000276888">
    <property type="component" value="Chromosome"/>
</dbReference>
<reference evidence="2 3" key="1">
    <citation type="submission" date="2018-08" db="EMBL/GenBank/DDBJ databases">
        <title>Microbacterium lemovicicum sp. nov., a bacterium isolated from a natural uranium-rich soil.</title>
        <authorList>
            <person name="ORTET P."/>
        </authorList>
    </citation>
    <scope>NUCLEOTIDE SEQUENCE [LARGE SCALE GENOMIC DNA]</scope>
    <source>
        <strain evidence="2 3">Viu22</strain>
    </source>
</reference>
<dbReference type="InterPro" id="IPR021315">
    <property type="entry name" value="Gap/Sap"/>
</dbReference>
<evidence type="ECO:0000313" key="2">
    <source>
        <dbReference type="EMBL" id="AZS38530.1"/>
    </source>
</evidence>
<feature type="transmembrane region" description="Helical" evidence="1">
    <location>
        <begin position="39"/>
        <end position="61"/>
    </location>
</feature>
<dbReference type="Pfam" id="PF11139">
    <property type="entry name" value="SfLAP"/>
    <property type="match status" value="1"/>
</dbReference>
<evidence type="ECO:0000256" key="1">
    <source>
        <dbReference type="SAM" id="Phobius"/>
    </source>
</evidence>
<dbReference type="RefSeq" id="WP_127096951.1">
    <property type="nucleotide sequence ID" value="NZ_CP031423.1"/>
</dbReference>
<feature type="transmembrane region" description="Helical" evidence="1">
    <location>
        <begin position="73"/>
        <end position="92"/>
    </location>
</feature>
<keyword evidence="1" id="KW-0812">Transmembrane</keyword>
<dbReference type="KEGG" id="mlv:CVS47_03188"/>
<feature type="transmembrane region" description="Helical" evidence="1">
    <location>
        <begin position="113"/>
        <end position="145"/>
    </location>
</feature>
<evidence type="ECO:0008006" key="4">
    <source>
        <dbReference type="Google" id="ProtNLM"/>
    </source>
</evidence>
<evidence type="ECO:0000313" key="3">
    <source>
        <dbReference type="Proteomes" id="UP000276888"/>
    </source>
</evidence>
<sequence length="214" mass="22190">MTELLALPSALGVALSPMALVTLVLLLRSRRARGAAGGLLFGWALGVVIVLAVVGFFAVVLPPDRDAAASARGTIHVVAGVLLLLLALRAWWARPRDADEPEPPTWLRGADSATFGLGFALGFFQSALNPKNLLLLIAAGLAIAAEPDRPIGPLLALVALIAVVASLALVVVLVIGDARRERLRMWLVRRGWAVTAAVSTIVGAVLVLAGLLGA</sequence>
<dbReference type="EMBL" id="CP031423">
    <property type="protein sequence ID" value="AZS38530.1"/>
    <property type="molecule type" value="Genomic_DNA"/>
</dbReference>
<dbReference type="AlphaFoldDB" id="A0A3Q9J622"/>
<keyword evidence="3" id="KW-1185">Reference proteome</keyword>
<feature type="transmembrane region" description="Helical" evidence="1">
    <location>
        <begin position="151"/>
        <end position="175"/>
    </location>
</feature>
<gene>
    <name evidence="2" type="ORF">CVS47_03188</name>
</gene>
<organism evidence="2 3">
    <name type="scientific">Microbacterium lemovicicum</name>
    <dbReference type="NCBI Taxonomy" id="1072463"/>
    <lineage>
        <taxon>Bacteria</taxon>
        <taxon>Bacillati</taxon>
        <taxon>Actinomycetota</taxon>
        <taxon>Actinomycetes</taxon>
        <taxon>Micrococcales</taxon>
        <taxon>Microbacteriaceae</taxon>
        <taxon>Microbacterium</taxon>
    </lineage>
</organism>
<feature type="transmembrane region" description="Helical" evidence="1">
    <location>
        <begin position="187"/>
        <end position="212"/>
    </location>
</feature>